<gene>
    <name evidence="2" type="ORF">NHX12_033218</name>
</gene>
<dbReference type="Pfam" id="PF15429">
    <property type="entry name" value="DUF4628"/>
    <property type="match status" value="1"/>
</dbReference>
<protein>
    <submittedName>
        <fullName evidence="2">Uncharacterized protein</fullName>
    </submittedName>
</protein>
<dbReference type="InterPro" id="IPR027851">
    <property type="entry name" value="DUF4628"/>
</dbReference>
<reference evidence="2" key="1">
    <citation type="submission" date="2022-07" db="EMBL/GenBank/DDBJ databases">
        <title>Chromosome-level genome of Muraenolepis orangiensis.</title>
        <authorList>
            <person name="Kim J."/>
        </authorList>
    </citation>
    <scope>NUCLEOTIDE SEQUENCE</scope>
    <source>
        <strain evidence="2">KU_S4_2022</strain>
        <tissue evidence="2">Muscle</tissue>
    </source>
</reference>
<comment type="caution">
    <text evidence="2">The sequence shown here is derived from an EMBL/GenBank/DDBJ whole genome shotgun (WGS) entry which is preliminary data.</text>
</comment>
<proteinExistence type="predicted"/>
<feature type="region of interest" description="Disordered" evidence="1">
    <location>
        <begin position="1"/>
        <end position="49"/>
    </location>
</feature>
<dbReference type="AlphaFoldDB" id="A0A9Q0E5K7"/>
<dbReference type="Proteomes" id="UP001148018">
    <property type="component" value="Unassembled WGS sequence"/>
</dbReference>
<organism evidence="2 3">
    <name type="scientific">Muraenolepis orangiensis</name>
    <name type="common">Patagonian moray cod</name>
    <dbReference type="NCBI Taxonomy" id="630683"/>
    <lineage>
        <taxon>Eukaryota</taxon>
        <taxon>Metazoa</taxon>
        <taxon>Chordata</taxon>
        <taxon>Craniata</taxon>
        <taxon>Vertebrata</taxon>
        <taxon>Euteleostomi</taxon>
        <taxon>Actinopterygii</taxon>
        <taxon>Neopterygii</taxon>
        <taxon>Teleostei</taxon>
        <taxon>Neoteleostei</taxon>
        <taxon>Acanthomorphata</taxon>
        <taxon>Zeiogadaria</taxon>
        <taxon>Gadariae</taxon>
        <taxon>Gadiformes</taxon>
        <taxon>Muraenolepidoidei</taxon>
        <taxon>Muraenolepididae</taxon>
        <taxon>Muraenolepis</taxon>
    </lineage>
</organism>
<dbReference type="EMBL" id="JANIIK010000048">
    <property type="protein sequence ID" value="KAJ3599255.1"/>
    <property type="molecule type" value="Genomic_DNA"/>
</dbReference>
<name>A0A9Q0E5K7_9TELE</name>
<accession>A0A9Q0E5K7</accession>
<evidence type="ECO:0000256" key="1">
    <source>
        <dbReference type="SAM" id="MobiDB-lite"/>
    </source>
</evidence>
<feature type="compositionally biased region" description="Polar residues" evidence="1">
    <location>
        <begin position="1"/>
        <end position="18"/>
    </location>
</feature>
<dbReference type="OrthoDB" id="10030336at2759"/>
<evidence type="ECO:0000313" key="3">
    <source>
        <dbReference type="Proteomes" id="UP001148018"/>
    </source>
</evidence>
<sequence>MFENSVAQQQMNQISRLGQPSARHGLGSAHPIPAVGLPADSPASSGQQRLKNAINLGKAVGAMVNDLLRRKEQSHLGDIGVTEFNKNVGAVWSCMDQVNQSAVDSHVSASAFDGLPRLDPPAAHWQETVPAALST</sequence>
<keyword evidence="3" id="KW-1185">Reference proteome</keyword>
<evidence type="ECO:0000313" key="2">
    <source>
        <dbReference type="EMBL" id="KAJ3599255.1"/>
    </source>
</evidence>